<dbReference type="InterPro" id="IPR026768">
    <property type="entry name" value="YPEH2ZP"/>
</dbReference>
<name>A0A0C2XRG7_HEBCY</name>
<dbReference type="GO" id="GO:0005829">
    <property type="term" value="C:cytosol"/>
    <property type="evidence" value="ECO:0007669"/>
    <property type="project" value="TreeGrafter"/>
</dbReference>
<organism evidence="3 4">
    <name type="scientific">Hebeloma cylindrosporum</name>
    <dbReference type="NCBI Taxonomy" id="76867"/>
    <lineage>
        <taxon>Eukaryota</taxon>
        <taxon>Fungi</taxon>
        <taxon>Dikarya</taxon>
        <taxon>Basidiomycota</taxon>
        <taxon>Agaricomycotina</taxon>
        <taxon>Agaricomycetes</taxon>
        <taxon>Agaricomycetidae</taxon>
        <taxon>Agaricales</taxon>
        <taxon>Agaricineae</taxon>
        <taxon>Hymenogastraceae</taxon>
        <taxon>Hebeloma</taxon>
    </lineage>
</organism>
<dbReference type="PANTHER" id="PTHR31841">
    <property type="entry name" value="PROTEIN FAM72A-RELATED"/>
    <property type="match status" value="1"/>
</dbReference>
<feature type="compositionally biased region" description="Polar residues" evidence="2">
    <location>
        <begin position="172"/>
        <end position="189"/>
    </location>
</feature>
<reference evidence="4" key="2">
    <citation type="submission" date="2015-01" db="EMBL/GenBank/DDBJ databases">
        <title>Evolutionary Origins and Diversification of the Mycorrhizal Mutualists.</title>
        <authorList>
            <consortium name="DOE Joint Genome Institute"/>
            <consortium name="Mycorrhizal Genomics Consortium"/>
            <person name="Kohler A."/>
            <person name="Kuo A."/>
            <person name="Nagy L.G."/>
            <person name="Floudas D."/>
            <person name="Copeland A."/>
            <person name="Barry K.W."/>
            <person name="Cichocki N."/>
            <person name="Veneault-Fourrey C."/>
            <person name="LaButti K."/>
            <person name="Lindquist E.A."/>
            <person name="Lipzen A."/>
            <person name="Lundell T."/>
            <person name="Morin E."/>
            <person name="Murat C."/>
            <person name="Riley R."/>
            <person name="Ohm R."/>
            <person name="Sun H."/>
            <person name="Tunlid A."/>
            <person name="Henrissat B."/>
            <person name="Grigoriev I.V."/>
            <person name="Hibbett D.S."/>
            <person name="Martin F."/>
        </authorList>
    </citation>
    <scope>NUCLEOTIDE SEQUENCE [LARGE SCALE GENOMIC DNA]</scope>
    <source>
        <strain evidence="4">h7</strain>
    </source>
</reference>
<evidence type="ECO:0000313" key="3">
    <source>
        <dbReference type="EMBL" id="KIM40193.1"/>
    </source>
</evidence>
<dbReference type="Proteomes" id="UP000053424">
    <property type="component" value="Unassembled WGS sequence"/>
</dbReference>
<sequence length="331" mass="36736">MDVSPMPVPEYRQIHFPPVAHKVWILNCIACNMFLTNRGMKAVLLLRPNVSLFSSDALPANCSAYSATPEVLSPPTTHKLNPSPRTCECLTQSLCCHGCGNTIGYMIVVPCVRCTSSMSASNRATNGHRFVFHSNEVSGTERHYVQDEPGVVPFELPFPTPPNPQYILHPSPHQSTYPLQTQASLSAGPSSPPFRADYLPTPPLEFASPEFLSPRHRSHDHDPSPQYYRMQSPPTSRFPPVIPARSSHYPLSNRPTSADSLTSGSPPPPFSPNFYPADQKEHPLTLPSLKPGDVIFWHHLARTGEIPGVNDDERARQPTSAKLERKTFFNR</sequence>
<dbReference type="PANTHER" id="PTHR31841:SF1">
    <property type="entry name" value="PROTEIN FAM72A-RELATED"/>
    <property type="match status" value="1"/>
</dbReference>
<dbReference type="OrthoDB" id="2526683at2759"/>
<dbReference type="EMBL" id="KN831783">
    <property type="protein sequence ID" value="KIM40193.1"/>
    <property type="molecule type" value="Genomic_DNA"/>
</dbReference>
<dbReference type="HOGENOM" id="CLU_041299_0_0_1"/>
<keyword evidence="4" id="KW-1185">Reference proteome</keyword>
<reference evidence="3 4" key="1">
    <citation type="submission" date="2014-04" db="EMBL/GenBank/DDBJ databases">
        <authorList>
            <consortium name="DOE Joint Genome Institute"/>
            <person name="Kuo A."/>
            <person name="Gay G."/>
            <person name="Dore J."/>
            <person name="Kohler A."/>
            <person name="Nagy L.G."/>
            <person name="Floudas D."/>
            <person name="Copeland A."/>
            <person name="Barry K.W."/>
            <person name="Cichocki N."/>
            <person name="Veneault-Fourrey C."/>
            <person name="LaButti K."/>
            <person name="Lindquist E.A."/>
            <person name="Lipzen A."/>
            <person name="Lundell T."/>
            <person name="Morin E."/>
            <person name="Murat C."/>
            <person name="Sun H."/>
            <person name="Tunlid A."/>
            <person name="Henrissat B."/>
            <person name="Grigoriev I.V."/>
            <person name="Hibbett D.S."/>
            <person name="Martin F."/>
            <person name="Nordberg H.P."/>
            <person name="Cantor M.N."/>
            <person name="Hua S.X."/>
        </authorList>
    </citation>
    <scope>NUCLEOTIDE SEQUENCE [LARGE SCALE GENOMIC DNA]</scope>
    <source>
        <strain evidence="4">h7</strain>
    </source>
</reference>
<feature type="compositionally biased region" description="Polar residues" evidence="2">
    <location>
        <begin position="249"/>
        <end position="264"/>
    </location>
</feature>
<dbReference type="Pfam" id="PF14976">
    <property type="entry name" value="YPEH2ZP"/>
    <property type="match status" value="1"/>
</dbReference>
<evidence type="ECO:0000256" key="2">
    <source>
        <dbReference type="SAM" id="MobiDB-lite"/>
    </source>
</evidence>
<proteinExistence type="inferred from homology"/>
<accession>A0A0C2XRG7</accession>
<evidence type="ECO:0000256" key="1">
    <source>
        <dbReference type="ARBA" id="ARBA00006888"/>
    </source>
</evidence>
<dbReference type="AlphaFoldDB" id="A0A0C2XRG7"/>
<evidence type="ECO:0000313" key="4">
    <source>
        <dbReference type="Proteomes" id="UP000053424"/>
    </source>
</evidence>
<feature type="region of interest" description="Disordered" evidence="2">
    <location>
        <begin position="306"/>
        <end position="331"/>
    </location>
</feature>
<comment type="similarity">
    <text evidence="1">Belongs to the FAM72 family.</text>
</comment>
<feature type="region of interest" description="Disordered" evidence="2">
    <location>
        <begin position="171"/>
        <end position="286"/>
    </location>
</feature>
<protein>
    <submittedName>
        <fullName evidence="3">Uncharacterized protein</fullName>
    </submittedName>
</protein>
<feature type="compositionally biased region" description="Basic and acidic residues" evidence="2">
    <location>
        <begin position="311"/>
        <end position="331"/>
    </location>
</feature>
<gene>
    <name evidence="3" type="ORF">M413DRAFT_173673</name>
</gene>
<dbReference type="STRING" id="686832.A0A0C2XRG7"/>